<keyword evidence="2" id="KW-1185">Reference proteome</keyword>
<dbReference type="Proteomes" id="UP000821845">
    <property type="component" value="Chromosome 1"/>
</dbReference>
<accession>A0ACB7TKK4</accession>
<gene>
    <name evidence="1" type="ORF">HPB50_014542</name>
</gene>
<sequence>MEDTSESDDASDSSRTMSRQLSGTPPFRTAFRNGVFRRTVAWFSETVAPKYKLVWKVNGGRTGEAERAQYFFTTTQDAPDVQAVSRILEGKDRVFLHPKYIGRCVLREKFISTRKYRILVSEPPSPNGEQLEADKDASTSGGCKSSVPVGMHGNEADSDAHLKRTASHKTS</sequence>
<organism evidence="1 2">
    <name type="scientific">Hyalomma asiaticum</name>
    <name type="common">Tick</name>
    <dbReference type="NCBI Taxonomy" id="266040"/>
    <lineage>
        <taxon>Eukaryota</taxon>
        <taxon>Metazoa</taxon>
        <taxon>Ecdysozoa</taxon>
        <taxon>Arthropoda</taxon>
        <taxon>Chelicerata</taxon>
        <taxon>Arachnida</taxon>
        <taxon>Acari</taxon>
        <taxon>Parasitiformes</taxon>
        <taxon>Ixodida</taxon>
        <taxon>Ixodoidea</taxon>
        <taxon>Ixodidae</taxon>
        <taxon>Hyalomminae</taxon>
        <taxon>Hyalomma</taxon>
    </lineage>
</organism>
<evidence type="ECO:0000313" key="2">
    <source>
        <dbReference type="Proteomes" id="UP000821845"/>
    </source>
</evidence>
<reference evidence="1" key="1">
    <citation type="submission" date="2020-05" db="EMBL/GenBank/DDBJ databases">
        <title>Large-scale comparative analyses of tick genomes elucidate their genetic diversity and vector capacities.</title>
        <authorList>
            <person name="Jia N."/>
            <person name="Wang J."/>
            <person name="Shi W."/>
            <person name="Du L."/>
            <person name="Sun Y."/>
            <person name="Zhan W."/>
            <person name="Jiang J."/>
            <person name="Wang Q."/>
            <person name="Zhang B."/>
            <person name="Ji P."/>
            <person name="Sakyi L.B."/>
            <person name="Cui X."/>
            <person name="Yuan T."/>
            <person name="Jiang B."/>
            <person name="Yang W."/>
            <person name="Lam T.T.-Y."/>
            <person name="Chang Q."/>
            <person name="Ding S."/>
            <person name="Wang X."/>
            <person name="Zhu J."/>
            <person name="Ruan X."/>
            <person name="Zhao L."/>
            <person name="Wei J."/>
            <person name="Que T."/>
            <person name="Du C."/>
            <person name="Cheng J."/>
            <person name="Dai P."/>
            <person name="Han X."/>
            <person name="Huang E."/>
            <person name="Gao Y."/>
            <person name="Liu J."/>
            <person name="Shao H."/>
            <person name="Ye R."/>
            <person name="Li L."/>
            <person name="Wei W."/>
            <person name="Wang X."/>
            <person name="Wang C."/>
            <person name="Yang T."/>
            <person name="Huo Q."/>
            <person name="Li W."/>
            <person name="Guo W."/>
            <person name="Chen H."/>
            <person name="Zhou L."/>
            <person name="Ni X."/>
            <person name="Tian J."/>
            <person name="Zhou Y."/>
            <person name="Sheng Y."/>
            <person name="Liu T."/>
            <person name="Pan Y."/>
            <person name="Xia L."/>
            <person name="Li J."/>
            <person name="Zhao F."/>
            <person name="Cao W."/>
        </authorList>
    </citation>
    <scope>NUCLEOTIDE SEQUENCE</scope>
    <source>
        <strain evidence="1">Hyas-2018</strain>
    </source>
</reference>
<comment type="caution">
    <text evidence="1">The sequence shown here is derived from an EMBL/GenBank/DDBJ whole genome shotgun (WGS) entry which is preliminary data.</text>
</comment>
<name>A0ACB7TKK4_HYAAI</name>
<evidence type="ECO:0000313" key="1">
    <source>
        <dbReference type="EMBL" id="KAH6946679.1"/>
    </source>
</evidence>
<dbReference type="EMBL" id="CM023481">
    <property type="protein sequence ID" value="KAH6946679.1"/>
    <property type="molecule type" value="Genomic_DNA"/>
</dbReference>
<protein>
    <submittedName>
        <fullName evidence="1">Uncharacterized protein</fullName>
    </submittedName>
</protein>
<proteinExistence type="predicted"/>